<name>A0AAD1ZDS3_9LAMI</name>
<evidence type="ECO:0000313" key="3">
    <source>
        <dbReference type="Proteomes" id="UP000834106"/>
    </source>
</evidence>
<feature type="compositionally biased region" description="Low complexity" evidence="1">
    <location>
        <begin position="116"/>
        <end position="128"/>
    </location>
</feature>
<evidence type="ECO:0000313" key="2">
    <source>
        <dbReference type="EMBL" id="CAI9765142.1"/>
    </source>
</evidence>
<evidence type="ECO:0000256" key="1">
    <source>
        <dbReference type="SAM" id="MobiDB-lite"/>
    </source>
</evidence>
<accession>A0AAD1ZDS3</accession>
<feature type="region of interest" description="Disordered" evidence="1">
    <location>
        <begin position="76"/>
        <end position="151"/>
    </location>
</feature>
<gene>
    <name evidence="2" type="ORF">FPE_LOCUS12572</name>
</gene>
<feature type="compositionally biased region" description="Basic residues" evidence="1">
    <location>
        <begin position="130"/>
        <end position="142"/>
    </location>
</feature>
<dbReference type="AlphaFoldDB" id="A0AAD1ZDS3"/>
<keyword evidence="3" id="KW-1185">Reference proteome</keyword>
<sequence length="151" mass="17087">MRNDTTSPTASSSCRDIRDQQGMFKMTEESMGNCPVCREVFLAKDIEHVLNLVGTHTQLDSSGFEVDEDFLKSKSELEERGMYLPRPVTSPSTESDPGSNKQQNKDPTVKSETNSDNRPSSSKHSNSSTRMHRTQNSRKQNKGKLQFKLDW</sequence>
<feature type="compositionally biased region" description="Basic and acidic residues" evidence="1">
    <location>
        <begin position="103"/>
        <end position="115"/>
    </location>
</feature>
<dbReference type="Proteomes" id="UP000834106">
    <property type="component" value="Chromosome 7"/>
</dbReference>
<proteinExistence type="predicted"/>
<dbReference type="EMBL" id="OU503042">
    <property type="protein sequence ID" value="CAI9765142.1"/>
    <property type="molecule type" value="Genomic_DNA"/>
</dbReference>
<reference evidence="2" key="1">
    <citation type="submission" date="2023-05" db="EMBL/GenBank/DDBJ databases">
        <authorList>
            <person name="Huff M."/>
        </authorList>
    </citation>
    <scope>NUCLEOTIDE SEQUENCE</scope>
</reference>
<feature type="compositionally biased region" description="Polar residues" evidence="1">
    <location>
        <begin position="89"/>
        <end position="102"/>
    </location>
</feature>
<organism evidence="2 3">
    <name type="scientific">Fraxinus pennsylvanica</name>
    <dbReference type="NCBI Taxonomy" id="56036"/>
    <lineage>
        <taxon>Eukaryota</taxon>
        <taxon>Viridiplantae</taxon>
        <taxon>Streptophyta</taxon>
        <taxon>Embryophyta</taxon>
        <taxon>Tracheophyta</taxon>
        <taxon>Spermatophyta</taxon>
        <taxon>Magnoliopsida</taxon>
        <taxon>eudicotyledons</taxon>
        <taxon>Gunneridae</taxon>
        <taxon>Pentapetalae</taxon>
        <taxon>asterids</taxon>
        <taxon>lamiids</taxon>
        <taxon>Lamiales</taxon>
        <taxon>Oleaceae</taxon>
        <taxon>Oleeae</taxon>
        <taxon>Fraxinus</taxon>
    </lineage>
</organism>
<protein>
    <submittedName>
        <fullName evidence="2">Uncharacterized protein</fullName>
    </submittedName>
</protein>